<evidence type="ECO:0000313" key="3">
    <source>
        <dbReference type="Proteomes" id="UP000326553"/>
    </source>
</evidence>
<accession>A0A5J6HIX9</accession>
<proteinExistence type="predicted"/>
<evidence type="ECO:0000256" key="1">
    <source>
        <dbReference type="SAM" id="MobiDB-lite"/>
    </source>
</evidence>
<sequence length="118" mass="12132">MGSEGPRSGAGPQEEPVCGACGEPVGTVIRRRKVLGVFVPVWRPGPCRNALCEACVGAEAEEARPAGRISGRHFRSRHRRKSPAALPDPGGRGASKAGPAGPADPASTRQAPADDDAE</sequence>
<dbReference type="RefSeq" id="WP_055536510.1">
    <property type="nucleotide sequence ID" value="NZ_CP023695.1"/>
</dbReference>
<feature type="region of interest" description="Disordered" evidence="1">
    <location>
        <begin position="62"/>
        <end position="118"/>
    </location>
</feature>
<dbReference type="OrthoDB" id="4326748at2"/>
<feature type="region of interest" description="Disordered" evidence="1">
    <location>
        <begin position="1"/>
        <end position="20"/>
    </location>
</feature>
<evidence type="ECO:0000313" key="2">
    <source>
        <dbReference type="EMBL" id="QEV20176.1"/>
    </source>
</evidence>
<dbReference type="Proteomes" id="UP000326553">
    <property type="component" value="Chromosome"/>
</dbReference>
<keyword evidence="3" id="KW-1185">Reference proteome</keyword>
<reference evidence="2 3" key="1">
    <citation type="submission" date="2017-09" db="EMBL/GenBank/DDBJ databases">
        <authorList>
            <person name="Lee N."/>
            <person name="Cho B.-K."/>
        </authorList>
    </citation>
    <scope>NUCLEOTIDE SEQUENCE [LARGE SCALE GENOMIC DNA]</scope>
    <source>
        <strain evidence="2 3">ATCC 12461</strain>
    </source>
</reference>
<dbReference type="KEGG" id="salw:CP975_23950"/>
<organism evidence="2 3">
    <name type="scientific">Streptomyces alboniger</name>
    <dbReference type="NCBI Taxonomy" id="132473"/>
    <lineage>
        <taxon>Bacteria</taxon>
        <taxon>Bacillati</taxon>
        <taxon>Actinomycetota</taxon>
        <taxon>Actinomycetes</taxon>
        <taxon>Kitasatosporales</taxon>
        <taxon>Streptomycetaceae</taxon>
        <taxon>Streptomyces</taxon>
        <taxon>Streptomyces aurantiacus group</taxon>
    </lineage>
</organism>
<name>A0A5J6HIX9_STRAD</name>
<protein>
    <submittedName>
        <fullName evidence="2">Uncharacterized protein</fullName>
    </submittedName>
</protein>
<dbReference type="EMBL" id="CP023695">
    <property type="protein sequence ID" value="QEV20176.1"/>
    <property type="molecule type" value="Genomic_DNA"/>
</dbReference>
<feature type="compositionally biased region" description="Basic residues" evidence="1">
    <location>
        <begin position="70"/>
        <end position="82"/>
    </location>
</feature>
<dbReference type="AlphaFoldDB" id="A0A5J6HIX9"/>
<gene>
    <name evidence="2" type="ORF">CP975_23950</name>
</gene>